<dbReference type="GO" id="GO:0016787">
    <property type="term" value="F:hydrolase activity"/>
    <property type="evidence" value="ECO:0007669"/>
    <property type="project" value="UniProtKB-KW"/>
</dbReference>
<keyword evidence="3" id="KW-0378">Hydrolase</keyword>
<gene>
    <name evidence="3" type="ORF">ACH47G_00280</name>
</gene>
<comment type="caution">
    <text evidence="3">The sequence shown here is derived from an EMBL/GenBank/DDBJ whole genome shotgun (WGS) entry which is preliminary data.</text>
</comment>
<name>A0ABW7W9S4_9NOCA</name>
<dbReference type="InterPro" id="IPR022742">
    <property type="entry name" value="Hydrolase_4"/>
</dbReference>
<feature type="region of interest" description="Disordered" evidence="1">
    <location>
        <begin position="1"/>
        <end position="26"/>
    </location>
</feature>
<sequence>MTNTLQPVPSPGRSPSARALVRGGRASSADGTTITYLARGKGPVVLGVHGGLGSAISLLPLAEHLAADFEVVLINLRGHGTSGCGQSPPHITHMIDDVLAVTDAVGPVTTLFGYSYGAVIALETALAAPEHFSRLALYEPPLPISYPLPDITHVEHRIAAGDYEQLLLDITPAAGGFSTAELATLRSDPLWMSKIAHAPTLVPTMRILASLPAAVDRYAALTLPTRLIVGTTSAPYILDAADHLAAAVPGLTRETLDGQGHHVDHHLLAASLAAFTRS</sequence>
<keyword evidence="4" id="KW-1185">Reference proteome</keyword>
<evidence type="ECO:0000256" key="1">
    <source>
        <dbReference type="SAM" id="MobiDB-lite"/>
    </source>
</evidence>
<accession>A0ABW7W9S4</accession>
<evidence type="ECO:0000259" key="2">
    <source>
        <dbReference type="Pfam" id="PF12146"/>
    </source>
</evidence>
<dbReference type="EMBL" id="JBIRXV010000001">
    <property type="protein sequence ID" value="MFI2318901.1"/>
    <property type="molecule type" value="Genomic_DNA"/>
</dbReference>
<dbReference type="Pfam" id="PF12146">
    <property type="entry name" value="Hydrolase_4"/>
    <property type="match status" value="1"/>
</dbReference>
<dbReference type="SUPFAM" id="SSF53474">
    <property type="entry name" value="alpha/beta-Hydrolases"/>
    <property type="match status" value="1"/>
</dbReference>
<dbReference type="RefSeq" id="WP_396946208.1">
    <property type="nucleotide sequence ID" value="NZ_JBIRXV010000001.1"/>
</dbReference>
<dbReference type="PANTHER" id="PTHR43798">
    <property type="entry name" value="MONOACYLGLYCEROL LIPASE"/>
    <property type="match status" value="1"/>
</dbReference>
<organism evidence="3 4">
    <name type="scientific">Nocardia beijingensis</name>
    <dbReference type="NCBI Taxonomy" id="95162"/>
    <lineage>
        <taxon>Bacteria</taxon>
        <taxon>Bacillati</taxon>
        <taxon>Actinomycetota</taxon>
        <taxon>Actinomycetes</taxon>
        <taxon>Mycobacteriales</taxon>
        <taxon>Nocardiaceae</taxon>
        <taxon>Nocardia</taxon>
    </lineage>
</organism>
<protein>
    <submittedName>
        <fullName evidence="3">Alpha/beta fold hydrolase</fullName>
    </submittedName>
</protein>
<evidence type="ECO:0000313" key="3">
    <source>
        <dbReference type="EMBL" id="MFI2318901.1"/>
    </source>
</evidence>
<dbReference type="Proteomes" id="UP001611450">
    <property type="component" value="Unassembled WGS sequence"/>
</dbReference>
<reference evidence="3 4" key="1">
    <citation type="submission" date="2024-10" db="EMBL/GenBank/DDBJ databases">
        <title>The Natural Products Discovery Center: Release of the First 8490 Sequenced Strains for Exploring Actinobacteria Biosynthetic Diversity.</title>
        <authorList>
            <person name="Kalkreuter E."/>
            <person name="Kautsar S.A."/>
            <person name="Yang D."/>
            <person name="Bader C.D."/>
            <person name="Teijaro C.N."/>
            <person name="Fluegel L."/>
            <person name="Davis C.M."/>
            <person name="Simpson J.R."/>
            <person name="Lauterbach L."/>
            <person name="Steele A.D."/>
            <person name="Gui C."/>
            <person name="Meng S."/>
            <person name="Li G."/>
            <person name="Viehrig K."/>
            <person name="Ye F."/>
            <person name="Su P."/>
            <person name="Kiefer A.F."/>
            <person name="Nichols A."/>
            <person name="Cepeda A.J."/>
            <person name="Yan W."/>
            <person name="Fan B."/>
            <person name="Jiang Y."/>
            <person name="Adhikari A."/>
            <person name="Zheng C.-J."/>
            <person name="Schuster L."/>
            <person name="Cowan T.M."/>
            <person name="Smanski M.J."/>
            <person name="Chevrette M.G."/>
            <person name="De Carvalho L.P.S."/>
            <person name="Shen B."/>
        </authorList>
    </citation>
    <scope>NUCLEOTIDE SEQUENCE [LARGE SCALE GENOMIC DNA]</scope>
    <source>
        <strain evidence="3 4">NPDC019626</strain>
    </source>
</reference>
<dbReference type="InterPro" id="IPR050266">
    <property type="entry name" value="AB_hydrolase_sf"/>
</dbReference>
<dbReference type="InterPro" id="IPR029058">
    <property type="entry name" value="AB_hydrolase_fold"/>
</dbReference>
<dbReference type="Gene3D" id="3.40.50.1820">
    <property type="entry name" value="alpha/beta hydrolase"/>
    <property type="match status" value="1"/>
</dbReference>
<proteinExistence type="predicted"/>
<feature type="domain" description="Serine aminopeptidase S33" evidence="2">
    <location>
        <begin position="44"/>
        <end position="232"/>
    </location>
</feature>
<evidence type="ECO:0000313" key="4">
    <source>
        <dbReference type="Proteomes" id="UP001611450"/>
    </source>
</evidence>